<comment type="caution">
    <text evidence="1">The sequence shown here is derived from an EMBL/GenBank/DDBJ whole genome shotgun (WGS) entry which is preliminary data.</text>
</comment>
<dbReference type="EMBL" id="JAGBKM010000024">
    <property type="protein sequence ID" value="MBO1531847.1"/>
    <property type="molecule type" value="Genomic_DNA"/>
</dbReference>
<name>A0ABS3NR03_9GAMM</name>
<organism evidence="1 2">
    <name type="scientific">Psychrobacter coccoides</name>
    <dbReference type="NCBI Taxonomy" id="2818440"/>
    <lineage>
        <taxon>Bacteria</taxon>
        <taxon>Pseudomonadati</taxon>
        <taxon>Pseudomonadota</taxon>
        <taxon>Gammaproteobacteria</taxon>
        <taxon>Moraxellales</taxon>
        <taxon>Moraxellaceae</taxon>
        <taxon>Psychrobacter</taxon>
    </lineage>
</organism>
<gene>
    <name evidence="1" type="ORF">J3492_11580</name>
</gene>
<protein>
    <submittedName>
        <fullName evidence="1">Copper resistance protein NlpE N-terminal domain-containing protein</fullName>
    </submittedName>
</protein>
<dbReference type="Gene3D" id="2.40.128.640">
    <property type="match status" value="1"/>
</dbReference>
<sequence length="125" mass="13830">MVAAKPDSLATYYHSSVASDSLSDDTLQATLIGDYAGMLPCSFCDSISVTLNLLPDGSVIKTNIYENPETPRVPLVEHGLYRQDNDVITVVYDNQDIEGYSIQNSHLIMIDDDKQPITDYTLARK</sequence>
<accession>A0ABS3NR03</accession>
<proteinExistence type="predicted"/>
<dbReference type="Pfam" id="PF04170">
    <property type="entry name" value="NlpE"/>
    <property type="match status" value="1"/>
</dbReference>
<reference evidence="1 2" key="1">
    <citation type="submission" date="2021-03" db="EMBL/GenBank/DDBJ databases">
        <authorList>
            <person name="Shang D.-D."/>
            <person name="Du Z.-J."/>
            <person name="Chen G.-J."/>
        </authorList>
    </citation>
    <scope>NUCLEOTIDE SEQUENCE [LARGE SCALE GENOMIC DNA]</scope>
    <source>
        <strain evidence="1 2">F1192</strain>
    </source>
</reference>
<keyword evidence="2" id="KW-1185">Reference proteome</keyword>
<evidence type="ECO:0000313" key="2">
    <source>
        <dbReference type="Proteomes" id="UP000664554"/>
    </source>
</evidence>
<dbReference type="InterPro" id="IPR007298">
    <property type="entry name" value="Cu-R_lipoprotein_NlpE"/>
</dbReference>
<evidence type="ECO:0000313" key="1">
    <source>
        <dbReference type="EMBL" id="MBO1531847.1"/>
    </source>
</evidence>
<dbReference type="Proteomes" id="UP000664554">
    <property type="component" value="Unassembled WGS sequence"/>
</dbReference>